<feature type="transmembrane region" description="Helical" evidence="5">
    <location>
        <begin position="368"/>
        <end position="388"/>
    </location>
</feature>
<accession>A0ABV5UMB0</accession>
<dbReference type="InterPro" id="IPR020846">
    <property type="entry name" value="MFS_dom"/>
</dbReference>
<dbReference type="SUPFAM" id="SSF103473">
    <property type="entry name" value="MFS general substrate transporter"/>
    <property type="match status" value="1"/>
</dbReference>
<gene>
    <name evidence="7" type="ORF">ACFFTO_44045</name>
</gene>
<dbReference type="InterPro" id="IPR011701">
    <property type="entry name" value="MFS"/>
</dbReference>
<dbReference type="PANTHER" id="PTHR42910:SF1">
    <property type="entry name" value="MAJOR FACILITATOR SUPERFAMILY (MFS) PROFILE DOMAIN-CONTAINING PROTEIN"/>
    <property type="match status" value="1"/>
</dbReference>
<keyword evidence="4 5" id="KW-0472">Membrane</keyword>
<evidence type="ECO:0000256" key="5">
    <source>
        <dbReference type="SAM" id="Phobius"/>
    </source>
</evidence>
<feature type="transmembrane region" description="Helical" evidence="5">
    <location>
        <begin position="249"/>
        <end position="268"/>
    </location>
</feature>
<dbReference type="PANTHER" id="PTHR42910">
    <property type="entry name" value="TRANSPORTER SCO4007-RELATED"/>
    <property type="match status" value="1"/>
</dbReference>
<feature type="transmembrane region" description="Helical" evidence="5">
    <location>
        <begin position="106"/>
        <end position="131"/>
    </location>
</feature>
<dbReference type="Pfam" id="PF07690">
    <property type="entry name" value="MFS_1"/>
    <property type="match status" value="1"/>
</dbReference>
<feature type="transmembrane region" description="Helical" evidence="5">
    <location>
        <begin position="167"/>
        <end position="185"/>
    </location>
</feature>
<comment type="caution">
    <text evidence="7">The sequence shown here is derived from an EMBL/GenBank/DDBJ whole genome shotgun (WGS) entry which is preliminary data.</text>
</comment>
<keyword evidence="2 5" id="KW-0812">Transmembrane</keyword>
<evidence type="ECO:0000313" key="7">
    <source>
        <dbReference type="EMBL" id="MFB9691188.1"/>
    </source>
</evidence>
<name>A0ABV5UMB0_9PSEU</name>
<evidence type="ECO:0000256" key="3">
    <source>
        <dbReference type="ARBA" id="ARBA00022989"/>
    </source>
</evidence>
<evidence type="ECO:0000256" key="4">
    <source>
        <dbReference type="ARBA" id="ARBA00023136"/>
    </source>
</evidence>
<feature type="transmembrane region" description="Helical" evidence="5">
    <location>
        <begin position="12"/>
        <end position="33"/>
    </location>
</feature>
<keyword evidence="8" id="KW-1185">Reference proteome</keyword>
<evidence type="ECO:0000256" key="1">
    <source>
        <dbReference type="ARBA" id="ARBA00004651"/>
    </source>
</evidence>
<dbReference type="RefSeq" id="WP_378207787.1">
    <property type="nucleotide sequence ID" value="NZ_JBHMBK010000074.1"/>
</dbReference>
<protein>
    <submittedName>
        <fullName evidence="7">MFS transporter</fullName>
    </submittedName>
</protein>
<dbReference type="EMBL" id="JBHMBK010000074">
    <property type="protein sequence ID" value="MFB9691188.1"/>
    <property type="molecule type" value="Genomic_DNA"/>
</dbReference>
<comment type="subcellular location">
    <subcellularLocation>
        <location evidence="1">Cell membrane</location>
        <topology evidence="1">Multi-pass membrane protein</topology>
    </subcellularLocation>
</comment>
<organism evidence="7 8">
    <name type="scientific">Amycolatopsis plumensis</name>
    <dbReference type="NCBI Taxonomy" id="236508"/>
    <lineage>
        <taxon>Bacteria</taxon>
        <taxon>Bacillati</taxon>
        <taxon>Actinomycetota</taxon>
        <taxon>Actinomycetes</taxon>
        <taxon>Pseudonocardiales</taxon>
        <taxon>Pseudonocardiaceae</taxon>
        <taxon>Amycolatopsis</taxon>
    </lineage>
</organism>
<dbReference type="InterPro" id="IPR036259">
    <property type="entry name" value="MFS_trans_sf"/>
</dbReference>
<feature type="transmembrane region" description="Helical" evidence="5">
    <location>
        <begin position="82"/>
        <end position="100"/>
    </location>
</feature>
<evidence type="ECO:0000259" key="6">
    <source>
        <dbReference type="PROSITE" id="PS50850"/>
    </source>
</evidence>
<feature type="transmembrane region" description="Helical" evidence="5">
    <location>
        <begin position="143"/>
        <end position="161"/>
    </location>
</feature>
<dbReference type="Gene3D" id="1.20.1250.20">
    <property type="entry name" value="MFS general substrate transporter like domains"/>
    <property type="match status" value="1"/>
</dbReference>
<sequence>MDAEPRTSAPGLPRGLTSVLAVACGLIVADLYYGQPLLPELAASFRIPAGVAGLSVVFPQLGYAIGLVFVVPLGDLRATRPLIVGLLVLNATALLVAALAPAVWLLLAALTAAGLAASAISMIIVLATALARHDQAGAVVGKLMTGLLTGILLARTIAGAVEEVAGWRAVYGGSAVLIAGLATVLHRRLPLHPTSATTTYLPLLGSIAGLIRREPFLRWRMALGLVAFASIQLLWSALPLLLYAKPYEYSTGTIGLHGLLGAVGALMAHQLGRLHDRGHTHRATGILLALAATALALTTDGTHLIPLLVGVALCSAATQGIHILNQASLLTYTPAARSRASTAYMTASFFGGTVGGGLAAPIHSAGSWPAVVAAELAICAIGGLIWVISRRRGRTAAASKSIGSDP</sequence>
<feature type="transmembrane region" description="Helical" evidence="5">
    <location>
        <begin position="45"/>
        <end position="70"/>
    </location>
</feature>
<dbReference type="CDD" id="cd17324">
    <property type="entry name" value="MFS_NepI_like"/>
    <property type="match status" value="1"/>
</dbReference>
<proteinExistence type="predicted"/>
<feature type="transmembrane region" description="Helical" evidence="5">
    <location>
        <begin position="222"/>
        <end position="243"/>
    </location>
</feature>
<feature type="domain" description="Major facilitator superfamily (MFS) profile" evidence="6">
    <location>
        <begin position="16"/>
        <end position="394"/>
    </location>
</feature>
<dbReference type="Proteomes" id="UP001589535">
    <property type="component" value="Unassembled WGS sequence"/>
</dbReference>
<evidence type="ECO:0000313" key="8">
    <source>
        <dbReference type="Proteomes" id="UP001589535"/>
    </source>
</evidence>
<keyword evidence="3 5" id="KW-1133">Transmembrane helix</keyword>
<evidence type="ECO:0000256" key="2">
    <source>
        <dbReference type="ARBA" id="ARBA00022692"/>
    </source>
</evidence>
<reference evidence="7 8" key="1">
    <citation type="submission" date="2024-09" db="EMBL/GenBank/DDBJ databases">
        <authorList>
            <person name="Sun Q."/>
            <person name="Mori K."/>
        </authorList>
    </citation>
    <scope>NUCLEOTIDE SEQUENCE [LARGE SCALE GENOMIC DNA]</scope>
    <source>
        <strain evidence="7 8">JCM 13852</strain>
    </source>
</reference>
<dbReference type="PROSITE" id="PS50850">
    <property type="entry name" value="MFS"/>
    <property type="match status" value="1"/>
</dbReference>
<feature type="transmembrane region" description="Helical" evidence="5">
    <location>
        <begin position="344"/>
        <end position="362"/>
    </location>
</feature>